<dbReference type="InterPro" id="IPR018914">
    <property type="entry name" value="DUF2480"/>
</dbReference>
<evidence type="ECO:0008006" key="3">
    <source>
        <dbReference type="Google" id="ProtNLM"/>
    </source>
</evidence>
<dbReference type="STRING" id="946077.W5A_01650"/>
<accession>I0WJX1</accession>
<dbReference type="Proteomes" id="UP000005938">
    <property type="component" value="Unassembled WGS sequence"/>
</dbReference>
<dbReference type="EMBL" id="AJJU01000002">
    <property type="protein sequence ID" value="EID76687.1"/>
    <property type="molecule type" value="Genomic_DNA"/>
</dbReference>
<dbReference type="Pfam" id="PF10652">
    <property type="entry name" value="DUF2480"/>
    <property type="match status" value="1"/>
</dbReference>
<evidence type="ECO:0000313" key="2">
    <source>
        <dbReference type="Proteomes" id="UP000005938"/>
    </source>
</evidence>
<dbReference type="AlphaFoldDB" id="I0WJX1"/>
<dbReference type="eggNOG" id="ENOG502ZBK6">
    <property type="taxonomic scope" value="Bacteria"/>
</dbReference>
<reference evidence="1 2" key="1">
    <citation type="journal article" date="2012" name="J. Bacteriol.">
        <title>Genome Sequence of the Halotolerant Bacterium Imtechella halotolerans K1T.</title>
        <authorList>
            <person name="Kumar S."/>
            <person name="Vikram S."/>
            <person name="Subramanian S."/>
            <person name="Raghava G.P."/>
            <person name="Pinnaka A.K."/>
        </authorList>
    </citation>
    <scope>NUCLEOTIDE SEQUENCE [LARGE SCALE GENOMIC DNA]</scope>
    <source>
        <strain evidence="1 2">K1</strain>
    </source>
</reference>
<gene>
    <name evidence="1" type="ORF">W5A_01650</name>
</gene>
<comment type="caution">
    <text evidence="1">The sequence shown here is derived from an EMBL/GenBank/DDBJ whole genome shotgun (WGS) entry which is preliminary data.</text>
</comment>
<organism evidence="1 2">
    <name type="scientific">Imtechella halotolerans K1</name>
    <dbReference type="NCBI Taxonomy" id="946077"/>
    <lineage>
        <taxon>Bacteria</taxon>
        <taxon>Pseudomonadati</taxon>
        <taxon>Bacteroidota</taxon>
        <taxon>Flavobacteriia</taxon>
        <taxon>Flavobacteriales</taxon>
        <taxon>Flavobacteriaceae</taxon>
        <taxon>Imtechella</taxon>
    </lineage>
</organism>
<dbReference type="RefSeq" id="WP_008236719.1">
    <property type="nucleotide sequence ID" value="NZ_AJJU01000002.1"/>
</dbReference>
<dbReference type="PATRIC" id="fig|946077.3.peg.339"/>
<keyword evidence="2" id="KW-1185">Reference proteome</keyword>
<evidence type="ECO:0000313" key="1">
    <source>
        <dbReference type="EMBL" id="EID76687.1"/>
    </source>
</evidence>
<proteinExistence type="predicted"/>
<name>I0WJX1_9FLAO</name>
<dbReference type="OrthoDB" id="9803040at2"/>
<protein>
    <recommendedName>
        <fullName evidence="3">DUF2480 family protein</fullName>
    </recommendedName>
</protein>
<sequence length="169" mass="19558">MDEIINKVAQSNLLTFDLEDYYVTGERMALDISDWLHEGIVLREKEFRDKAKNYDWEQYKDAYVALYCSSDAIIPAWAFMLISSYLIPHVKKVVIGNMESLETSIYQDILNNMDFSTFKDKPIIVKGCSKKSVPQNAYILAMEKLQPVVRSIFYGEACSSVPLYKKRKD</sequence>